<comment type="similarity">
    <text evidence="10">Belongs to the peroxiredoxin family. BCP/PrxQ subfamily.</text>
</comment>
<evidence type="ECO:0000256" key="2">
    <source>
        <dbReference type="ARBA" id="ARBA00011245"/>
    </source>
</evidence>
<organism evidence="14 15">
    <name type="scientific">Candidatus Cerribacteria bacterium 'Amazon FNV 2010 28 9'</name>
    <dbReference type="NCBI Taxonomy" id="2081795"/>
    <lineage>
        <taxon>Bacteria</taxon>
        <taxon>Candidatus Cerribacteria</taxon>
    </lineage>
</organism>
<dbReference type="InterPro" id="IPR013766">
    <property type="entry name" value="Thioredoxin_domain"/>
</dbReference>
<dbReference type="NCBIfam" id="NF006960">
    <property type="entry name" value="PRK09437.1"/>
    <property type="match status" value="1"/>
</dbReference>
<dbReference type="Gene3D" id="3.40.30.10">
    <property type="entry name" value="Glutaredoxin"/>
    <property type="match status" value="1"/>
</dbReference>
<dbReference type="SUPFAM" id="SSF52833">
    <property type="entry name" value="Thioredoxin-like"/>
    <property type="match status" value="1"/>
</dbReference>
<proteinExistence type="inferred from homology"/>
<dbReference type="GO" id="GO:0005737">
    <property type="term" value="C:cytoplasm"/>
    <property type="evidence" value="ECO:0007669"/>
    <property type="project" value="TreeGrafter"/>
</dbReference>
<evidence type="ECO:0000256" key="4">
    <source>
        <dbReference type="ARBA" id="ARBA00022559"/>
    </source>
</evidence>
<dbReference type="InterPro" id="IPR050924">
    <property type="entry name" value="Peroxiredoxin_BCP/PrxQ"/>
</dbReference>
<evidence type="ECO:0000256" key="8">
    <source>
        <dbReference type="ARBA" id="ARBA00023284"/>
    </source>
</evidence>
<dbReference type="InterPro" id="IPR036249">
    <property type="entry name" value="Thioredoxin-like_sf"/>
</dbReference>
<evidence type="ECO:0000256" key="10">
    <source>
        <dbReference type="ARBA" id="ARBA00038489"/>
    </source>
</evidence>
<keyword evidence="8" id="KW-0676">Redox-active center</keyword>
<evidence type="ECO:0000256" key="12">
    <source>
        <dbReference type="PIRSR" id="PIRSR000239-1"/>
    </source>
</evidence>
<name>A0A317JQF9_9BACT</name>
<dbReference type="AlphaFoldDB" id="A0A317JQF9"/>
<reference evidence="14 15" key="1">
    <citation type="submission" date="2018-02" db="EMBL/GenBank/DDBJ databases">
        <title>Genomic Reconstructions from Amazon Rainforest and Pasture Soil Reveal Novel Insights into the Physiology of Candidate Phyla in Tropical Sites.</title>
        <authorList>
            <person name="Kroeger M.E."/>
            <person name="Delmont T."/>
            <person name="Eren A.M."/>
            <person name="Guo J."/>
            <person name="Meyer K.M."/>
            <person name="Khan K."/>
            <person name="Rodrigues J.L.M."/>
            <person name="Bohannan B.J.M."/>
            <person name="Tringe S."/>
            <person name="Borges C.D."/>
            <person name="Tiedje J."/>
            <person name="Tsai S.M."/>
            <person name="Nusslein K."/>
        </authorList>
    </citation>
    <scope>NUCLEOTIDE SEQUENCE [LARGE SCALE GENOMIC DNA]</scope>
    <source>
        <strain evidence="14">Amazon FNV 2010 28 9</strain>
    </source>
</reference>
<dbReference type="Pfam" id="PF00578">
    <property type="entry name" value="AhpC-TSA"/>
    <property type="match status" value="1"/>
</dbReference>
<dbReference type="PANTHER" id="PTHR42801:SF4">
    <property type="entry name" value="AHPC_TSA FAMILY PROTEIN"/>
    <property type="match status" value="1"/>
</dbReference>
<protein>
    <recommendedName>
        <fullName evidence="3">thioredoxin-dependent peroxiredoxin</fullName>
        <ecNumber evidence="3">1.11.1.24</ecNumber>
    </recommendedName>
    <alternativeName>
        <fullName evidence="9">Thioredoxin peroxidase</fullName>
    </alternativeName>
</protein>
<dbReference type="GO" id="GO:0045454">
    <property type="term" value="P:cell redox homeostasis"/>
    <property type="evidence" value="ECO:0007669"/>
    <property type="project" value="TreeGrafter"/>
</dbReference>
<comment type="function">
    <text evidence="1">Thiol-specific peroxidase that catalyzes the reduction of hydrogen peroxide and organic hydroperoxides to water and alcohols, respectively. Plays a role in cell protection against oxidative stress by detoxifying peroxides and as sensor of hydrogen peroxide-mediated signaling events.</text>
</comment>
<keyword evidence="6" id="KW-0560">Oxidoreductase</keyword>
<dbReference type="EC" id="1.11.1.24" evidence="3"/>
<evidence type="ECO:0000256" key="1">
    <source>
        <dbReference type="ARBA" id="ARBA00003330"/>
    </source>
</evidence>
<evidence type="ECO:0000259" key="13">
    <source>
        <dbReference type="PROSITE" id="PS51352"/>
    </source>
</evidence>
<evidence type="ECO:0000256" key="3">
    <source>
        <dbReference type="ARBA" id="ARBA00013017"/>
    </source>
</evidence>
<dbReference type="PIRSF" id="PIRSF000239">
    <property type="entry name" value="AHPC"/>
    <property type="match status" value="1"/>
</dbReference>
<feature type="active site" description="Cysteine sulfenic acid (-SOH) intermediate; for peroxidase activity" evidence="12">
    <location>
        <position position="44"/>
    </location>
</feature>
<feature type="domain" description="Thioredoxin" evidence="13">
    <location>
        <begin position="2"/>
        <end position="154"/>
    </location>
</feature>
<dbReference type="Proteomes" id="UP000246104">
    <property type="component" value="Unassembled WGS sequence"/>
</dbReference>
<dbReference type="InterPro" id="IPR000866">
    <property type="entry name" value="AhpC/TSA"/>
</dbReference>
<dbReference type="FunFam" id="3.40.30.10:FF:000007">
    <property type="entry name" value="Thioredoxin-dependent thiol peroxidase"/>
    <property type="match status" value="1"/>
</dbReference>
<evidence type="ECO:0000256" key="11">
    <source>
        <dbReference type="ARBA" id="ARBA00049091"/>
    </source>
</evidence>
<accession>A0A317JQF9</accession>
<evidence type="ECO:0000256" key="6">
    <source>
        <dbReference type="ARBA" id="ARBA00023002"/>
    </source>
</evidence>
<keyword evidence="4 14" id="KW-0575">Peroxidase</keyword>
<dbReference type="PROSITE" id="PS51352">
    <property type="entry name" value="THIOREDOXIN_2"/>
    <property type="match status" value="1"/>
</dbReference>
<dbReference type="GO" id="GO:0008379">
    <property type="term" value="F:thioredoxin peroxidase activity"/>
    <property type="evidence" value="ECO:0007669"/>
    <property type="project" value="TreeGrafter"/>
</dbReference>
<comment type="caution">
    <text evidence="14">The sequence shown here is derived from an EMBL/GenBank/DDBJ whole genome shotgun (WGS) entry which is preliminary data.</text>
</comment>
<keyword evidence="7" id="KW-1015">Disulfide bond</keyword>
<evidence type="ECO:0000313" key="14">
    <source>
        <dbReference type="EMBL" id="PWU24094.1"/>
    </source>
</evidence>
<evidence type="ECO:0000256" key="5">
    <source>
        <dbReference type="ARBA" id="ARBA00022862"/>
    </source>
</evidence>
<dbReference type="PANTHER" id="PTHR42801">
    <property type="entry name" value="THIOREDOXIN-DEPENDENT PEROXIDE REDUCTASE"/>
    <property type="match status" value="1"/>
</dbReference>
<comment type="catalytic activity">
    <reaction evidence="11">
        <text>a hydroperoxide + [thioredoxin]-dithiol = an alcohol + [thioredoxin]-disulfide + H2O</text>
        <dbReference type="Rhea" id="RHEA:62620"/>
        <dbReference type="Rhea" id="RHEA-COMP:10698"/>
        <dbReference type="Rhea" id="RHEA-COMP:10700"/>
        <dbReference type="ChEBI" id="CHEBI:15377"/>
        <dbReference type="ChEBI" id="CHEBI:29950"/>
        <dbReference type="ChEBI" id="CHEBI:30879"/>
        <dbReference type="ChEBI" id="CHEBI:35924"/>
        <dbReference type="ChEBI" id="CHEBI:50058"/>
        <dbReference type="EC" id="1.11.1.24"/>
    </reaction>
</comment>
<gene>
    <name evidence="14" type="ORF">C5B42_00735</name>
</gene>
<keyword evidence="5" id="KW-0049">Antioxidant</keyword>
<dbReference type="EMBL" id="PSRQ01000013">
    <property type="protein sequence ID" value="PWU24094.1"/>
    <property type="molecule type" value="Genomic_DNA"/>
</dbReference>
<sequence length="154" mass="17331">MLSVGNTAPSFSLPDQVGTMHSLEQYHGKWVILYLYPKDDTTGCTKEACGFRDAHTEFENKGIVILGLSKDSVKSHGKFASKYALNFPILSDESTETIKAYESFGQKKFMGRTYMGTFRNTFLINPQGKLAKVYENVNPLTHPEHMLQDIKNLS</sequence>
<dbReference type="CDD" id="cd03017">
    <property type="entry name" value="PRX_BCP"/>
    <property type="match status" value="1"/>
</dbReference>
<evidence type="ECO:0000256" key="9">
    <source>
        <dbReference type="ARBA" id="ARBA00032824"/>
    </source>
</evidence>
<evidence type="ECO:0000313" key="15">
    <source>
        <dbReference type="Proteomes" id="UP000246104"/>
    </source>
</evidence>
<dbReference type="InterPro" id="IPR024706">
    <property type="entry name" value="Peroxiredoxin_AhpC-typ"/>
</dbReference>
<evidence type="ECO:0000256" key="7">
    <source>
        <dbReference type="ARBA" id="ARBA00023157"/>
    </source>
</evidence>
<comment type="subunit">
    <text evidence="2">Monomer.</text>
</comment>
<dbReference type="GO" id="GO:0034599">
    <property type="term" value="P:cellular response to oxidative stress"/>
    <property type="evidence" value="ECO:0007669"/>
    <property type="project" value="TreeGrafter"/>
</dbReference>